<reference evidence="3" key="1">
    <citation type="submission" date="2013-11" db="EMBL/GenBank/DDBJ databases">
        <authorList>
            <person name="Hoang H.T."/>
            <person name="Killian M.L."/>
            <person name="Madson D.M."/>
            <person name="Arruda P.H.E."/>
            <person name="Sun D."/>
            <person name="Schwartz K.J."/>
            <person name="Yoon K."/>
        </authorList>
    </citation>
    <scope>NUCLEOTIDE SEQUENCE [LARGE SCALE GENOMIC DNA]</scope>
    <source>
        <strain evidence="3">CDK2</strain>
    </source>
</reference>
<evidence type="ECO:0000313" key="3">
    <source>
        <dbReference type="Proteomes" id="UP000050535"/>
    </source>
</evidence>
<accession>A0A0P7I5L2</accession>
<name>A0A0P7I5L2_9EURY</name>
<evidence type="ECO:0008006" key="4">
    <source>
        <dbReference type="Google" id="ProtNLM"/>
    </source>
</evidence>
<dbReference type="AlphaFoldDB" id="A0A0P7I5L2"/>
<sequence>MLPWGHAAVGYLSYRLYTFLRRRRPPKGVAVVALAIGTQFPDLVDKPLSWTVGILPSGRSLAHSLLVLGLVAGLLYRVSRGRSDRTRTAVFAFGFGWLAHVFADGYTILLGQPTCVNYLVWPLAICPYDEVDRSIIEHLLATDLTTGTLIGLALTAIASAVWVLDGAPGLWYLLRLVKERLGWQEQPVNP</sequence>
<comment type="caution">
    <text evidence="2">The sequence shown here is derived from an EMBL/GenBank/DDBJ whole genome shotgun (WGS) entry which is preliminary data.</text>
</comment>
<keyword evidence="1" id="KW-0812">Transmembrane</keyword>
<dbReference type="RefSeq" id="WP_054584607.1">
    <property type="nucleotide sequence ID" value="NZ_LGUC01000001.1"/>
</dbReference>
<dbReference type="OrthoDB" id="200338at2157"/>
<keyword evidence="1" id="KW-0472">Membrane</keyword>
<proteinExistence type="predicted"/>
<dbReference type="InterPro" id="IPR007404">
    <property type="entry name" value="YdjM-like"/>
</dbReference>
<dbReference type="EMBL" id="LGUC01000001">
    <property type="protein sequence ID" value="KPN32310.1"/>
    <property type="molecule type" value="Genomic_DNA"/>
</dbReference>
<protein>
    <recommendedName>
        <fullName evidence="4">LexA-binding, inner membrane-associated hydrolase</fullName>
    </recommendedName>
</protein>
<dbReference type="PATRIC" id="fig|699431.3.peg.3136"/>
<dbReference type="Pfam" id="PF04307">
    <property type="entry name" value="YdjM"/>
    <property type="match status" value="1"/>
</dbReference>
<dbReference type="Proteomes" id="UP000050535">
    <property type="component" value="Unassembled WGS sequence"/>
</dbReference>
<dbReference type="STRING" id="699431.SY89_03078"/>
<evidence type="ECO:0000256" key="1">
    <source>
        <dbReference type="SAM" id="Phobius"/>
    </source>
</evidence>
<keyword evidence="1" id="KW-1133">Transmembrane helix</keyword>
<evidence type="ECO:0000313" key="2">
    <source>
        <dbReference type="EMBL" id="KPN32310.1"/>
    </source>
</evidence>
<keyword evidence="3" id="KW-1185">Reference proteome</keyword>
<feature type="transmembrane region" description="Helical" evidence="1">
    <location>
        <begin position="149"/>
        <end position="174"/>
    </location>
</feature>
<gene>
    <name evidence="2" type="ORF">SY89_03078</name>
</gene>
<feature type="transmembrane region" description="Helical" evidence="1">
    <location>
        <begin position="90"/>
        <end position="109"/>
    </location>
</feature>
<organism evidence="2 3">
    <name type="scientific">Halolamina pelagica</name>
    <dbReference type="NCBI Taxonomy" id="699431"/>
    <lineage>
        <taxon>Archaea</taxon>
        <taxon>Methanobacteriati</taxon>
        <taxon>Methanobacteriota</taxon>
        <taxon>Stenosarchaea group</taxon>
        <taxon>Halobacteria</taxon>
        <taxon>Halobacteriales</taxon>
        <taxon>Haloferacaceae</taxon>
    </lineage>
</organism>
<feature type="transmembrane region" description="Helical" evidence="1">
    <location>
        <begin position="61"/>
        <end position="78"/>
    </location>
</feature>